<feature type="transmembrane region" description="Helical" evidence="1">
    <location>
        <begin position="20"/>
        <end position="39"/>
    </location>
</feature>
<keyword evidence="1" id="KW-0812">Transmembrane</keyword>
<dbReference type="RefSeq" id="WP_261342603.1">
    <property type="nucleotide sequence ID" value="NZ_CP036271.1"/>
</dbReference>
<dbReference type="AlphaFoldDB" id="A0A517SDA1"/>
<organism evidence="2 3">
    <name type="scientific">Caulifigura coniformis</name>
    <dbReference type="NCBI Taxonomy" id="2527983"/>
    <lineage>
        <taxon>Bacteria</taxon>
        <taxon>Pseudomonadati</taxon>
        <taxon>Planctomycetota</taxon>
        <taxon>Planctomycetia</taxon>
        <taxon>Planctomycetales</taxon>
        <taxon>Planctomycetaceae</taxon>
        <taxon>Caulifigura</taxon>
    </lineage>
</organism>
<evidence type="ECO:0000313" key="2">
    <source>
        <dbReference type="EMBL" id="QDT54102.1"/>
    </source>
</evidence>
<dbReference type="KEGG" id="ccos:Pan44_21290"/>
<dbReference type="InParanoid" id="A0A517SDA1"/>
<gene>
    <name evidence="2" type="ORF">Pan44_21290</name>
</gene>
<name>A0A517SDA1_9PLAN</name>
<evidence type="ECO:0000256" key="1">
    <source>
        <dbReference type="SAM" id="Phobius"/>
    </source>
</evidence>
<proteinExistence type="predicted"/>
<protein>
    <submittedName>
        <fullName evidence="2">Uncharacterized protein</fullName>
    </submittedName>
</protein>
<reference evidence="2 3" key="1">
    <citation type="submission" date="2019-02" db="EMBL/GenBank/DDBJ databases">
        <title>Deep-cultivation of Planctomycetes and their phenomic and genomic characterization uncovers novel biology.</title>
        <authorList>
            <person name="Wiegand S."/>
            <person name="Jogler M."/>
            <person name="Boedeker C."/>
            <person name="Pinto D."/>
            <person name="Vollmers J."/>
            <person name="Rivas-Marin E."/>
            <person name="Kohn T."/>
            <person name="Peeters S.H."/>
            <person name="Heuer A."/>
            <person name="Rast P."/>
            <person name="Oberbeckmann S."/>
            <person name="Bunk B."/>
            <person name="Jeske O."/>
            <person name="Meyerdierks A."/>
            <person name="Storesund J.E."/>
            <person name="Kallscheuer N."/>
            <person name="Luecker S."/>
            <person name="Lage O.M."/>
            <person name="Pohl T."/>
            <person name="Merkel B.J."/>
            <person name="Hornburger P."/>
            <person name="Mueller R.-W."/>
            <person name="Bruemmer F."/>
            <person name="Labrenz M."/>
            <person name="Spormann A.M."/>
            <person name="Op den Camp H."/>
            <person name="Overmann J."/>
            <person name="Amann R."/>
            <person name="Jetten M.S.M."/>
            <person name="Mascher T."/>
            <person name="Medema M.H."/>
            <person name="Devos D.P."/>
            <person name="Kaster A.-K."/>
            <person name="Ovreas L."/>
            <person name="Rohde M."/>
            <person name="Galperin M.Y."/>
            <person name="Jogler C."/>
        </authorList>
    </citation>
    <scope>NUCLEOTIDE SEQUENCE [LARGE SCALE GENOMIC DNA]</scope>
    <source>
        <strain evidence="2 3">Pan44</strain>
    </source>
</reference>
<dbReference type="Proteomes" id="UP000315700">
    <property type="component" value="Chromosome"/>
</dbReference>
<dbReference type="EMBL" id="CP036271">
    <property type="protein sequence ID" value="QDT54102.1"/>
    <property type="molecule type" value="Genomic_DNA"/>
</dbReference>
<keyword evidence="1" id="KW-1133">Transmembrane helix</keyword>
<sequence>MESIVDLCVLFLLSWPLLPFMTLVATGLIMVAFRVLAALRDIRW</sequence>
<keyword evidence="3" id="KW-1185">Reference proteome</keyword>
<keyword evidence="1" id="KW-0472">Membrane</keyword>
<accession>A0A517SDA1</accession>
<evidence type="ECO:0000313" key="3">
    <source>
        <dbReference type="Proteomes" id="UP000315700"/>
    </source>
</evidence>